<accession>A0A8S3RLB2</accession>
<dbReference type="EMBL" id="CAJPWZ010001076">
    <property type="protein sequence ID" value="CAG2207481.1"/>
    <property type="molecule type" value="Genomic_DNA"/>
</dbReference>
<comment type="caution">
    <text evidence="2">The sequence shown here is derived from an EMBL/GenBank/DDBJ whole genome shotgun (WGS) entry which is preliminary data.</text>
</comment>
<dbReference type="InterPro" id="IPR043502">
    <property type="entry name" value="DNA/RNA_pol_sf"/>
</dbReference>
<organism evidence="2 3">
    <name type="scientific">Mytilus edulis</name>
    <name type="common">Blue mussel</name>
    <dbReference type="NCBI Taxonomy" id="6550"/>
    <lineage>
        <taxon>Eukaryota</taxon>
        <taxon>Metazoa</taxon>
        <taxon>Spiralia</taxon>
        <taxon>Lophotrochozoa</taxon>
        <taxon>Mollusca</taxon>
        <taxon>Bivalvia</taxon>
        <taxon>Autobranchia</taxon>
        <taxon>Pteriomorphia</taxon>
        <taxon>Mytilida</taxon>
        <taxon>Mytiloidea</taxon>
        <taxon>Mytilidae</taxon>
        <taxon>Mytilinae</taxon>
        <taxon>Mytilus</taxon>
    </lineage>
</organism>
<dbReference type="Proteomes" id="UP000683360">
    <property type="component" value="Unassembled WGS sequence"/>
</dbReference>
<protein>
    <recommendedName>
        <fullName evidence="1">Reverse transcriptase domain-containing protein</fullName>
    </recommendedName>
</protein>
<dbReference type="CDD" id="cd01650">
    <property type="entry name" value="RT_nLTR_like"/>
    <property type="match status" value="1"/>
</dbReference>
<feature type="domain" description="Reverse transcriptase" evidence="1">
    <location>
        <begin position="115"/>
        <end position="348"/>
    </location>
</feature>
<sequence length="348" mass="39584">MLDGSVSHNSADILQRWKEEYSNLFSSEVVNVDNQFIAQVQTLNQQLKQELYNCDIQEEDDTTGITEVNESISFQELKRALLNLKNGKATGIENLSNEFSKSKKLINVLLELFNVCCSNGIVPDAWCQSIICPLLKKGKDYRDPLSYRCISLMSTVAKVFSQILNGRLMKYLENNKLLSEEQNGFRRLRSCLDHIYSVCTILRNRKLMNLDTYLCFVDFSKAFDSVNHTILSNKLLGAGIHGNMFKVIKCLYSNLKSAIRLSPMMFTDWFSVDSGVRQGDNLAPTLFALFIDDLVPLIKGLSQGVLVGNDMISCLFTRMTSFSFRTQVKAYSLNSTFYMTGQRKIFLM</sequence>
<gene>
    <name evidence="2" type="ORF">MEDL_21688</name>
</gene>
<dbReference type="OrthoDB" id="6140101at2759"/>
<dbReference type="PANTHER" id="PTHR19446">
    <property type="entry name" value="REVERSE TRANSCRIPTASES"/>
    <property type="match status" value="1"/>
</dbReference>
<dbReference type="AlphaFoldDB" id="A0A8S3RLB2"/>
<dbReference type="Pfam" id="PF00078">
    <property type="entry name" value="RVT_1"/>
    <property type="match status" value="1"/>
</dbReference>
<dbReference type="PROSITE" id="PS50878">
    <property type="entry name" value="RT_POL"/>
    <property type="match status" value="1"/>
</dbReference>
<proteinExistence type="predicted"/>
<evidence type="ECO:0000313" key="3">
    <source>
        <dbReference type="Proteomes" id="UP000683360"/>
    </source>
</evidence>
<dbReference type="InterPro" id="IPR000477">
    <property type="entry name" value="RT_dom"/>
</dbReference>
<reference evidence="2" key="1">
    <citation type="submission" date="2021-03" db="EMBL/GenBank/DDBJ databases">
        <authorList>
            <person name="Bekaert M."/>
        </authorList>
    </citation>
    <scope>NUCLEOTIDE SEQUENCE</scope>
</reference>
<evidence type="ECO:0000259" key="1">
    <source>
        <dbReference type="PROSITE" id="PS50878"/>
    </source>
</evidence>
<evidence type="ECO:0000313" key="2">
    <source>
        <dbReference type="EMBL" id="CAG2207481.1"/>
    </source>
</evidence>
<dbReference type="SUPFAM" id="SSF56672">
    <property type="entry name" value="DNA/RNA polymerases"/>
    <property type="match status" value="1"/>
</dbReference>
<name>A0A8S3RLB2_MYTED</name>
<keyword evidence="3" id="KW-1185">Reference proteome</keyword>